<protein>
    <submittedName>
        <fullName evidence="2">Lysophospholipase L1-like esterase</fullName>
    </submittedName>
</protein>
<evidence type="ECO:0000313" key="2">
    <source>
        <dbReference type="EMBL" id="MBP2330206.1"/>
    </source>
</evidence>
<dbReference type="InterPro" id="IPR053140">
    <property type="entry name" value="GDSL_Rv0518-like"/>
</dbReference>
<dbReference type="PANTHER" id="PTHR43784:SF2">
    <property type="entry name" value="GDSL-LIKE LIPASE_ACYLHYDROLASE, PUTATIVE (AFU_ORTHOLOGUE AFUA_2G00820)-RELATED"/>
    <property type="match status" value="1"/>
</dbReference>
<evidence type="ECO:0000259" key="1">
    <source>
        <dbReference type="Pfam" id="PF13472"/>
    </source>
</evidence>
<dbReference type="SUPFAM" id="SSF52266">
    <property type="entry name" value="SGNH hydrolase"/>
    <property type="match status" value="1"/>
</dbReference>
<dbReference type="CDD" id="cd01832">
    <property type="entry name" value="SGNH_hydrolase_like_1"/>
    <property type="match status" value="1"/>
</dbReference>
<dbReference type="Proteomes" id="UP001519332">
    <property type="component" value="Unassembled WGS sequence"/>
</dbReference>
<feature type="domain" description="SGNH hydrolase-type esterase" evidence="1">
    <location>
        <begin position="23"/>
        <end position="198"/>
    </location>
</feature>
<dbReference type="RefSeq" id="WP_307855669.1">
    <property type="nucleotide sequence ID" value="NZ_JAGINW010000001.1"/>
</dbReference>
<dbReference type="InterPro" id="IPR013830">
    <property type="entry name" value="SGNH_hydro"/>
</dbReference>
<gene>
    <name evidence="2" type="ORF">JOF56_010591</name>
</gene>
<name>A0ABS4U1W3_9PSEU</name>
<organism evidence="2 3">
    <name type="scientific">Kibdelosporangium banguiense</name>
    <dbReference type="NCBI Taxonomy" id="1365924"/>
    <lineage>
        <taxon>Bacteria</taxon>
        <taxon>Bacillati</taxon>
        <taxon>Actinomycetota</taxon>
        <taxon>Actinomycetes</taxon>
        <taxon>Pseudonocardiales</taxon>
        <taxon>Pseudonocardiaceae</taxon>
        <taxon>Kibdelosporangium</taxon>
    </lineage>
</organism>
<accession>A0ABS4U1W3</accession>
<dbReference type="Pfam" id="PF13472">
    <property type="entry name" value="Lipase_GDSL_2"/>
    <property type="match status" value="1"/>
</dbReference>
<evidence type="ECO:0000313" key="3">
    <source>
        <dbReference type="Proteomes" id="UP001519332"/>
    </source>
</evidence>
<comment type="caution">
    <text evidence="2">The sequence shown here is derived from an EMBL/GenBank/DDBJ whole genome shotgun (WGS) entry which is preliminary data.</text>
</comment>
<keyword evidence="3" id="KW-1185">Reference proteome</keyword>
<reference evidence="2 3" key="1">
    <citation type="submission" date="2021-03" db="EMBL/GenBank/DDBJ databases">
        <title>Sequencing the genomes of 1000 actinobacteria strains.</title>
        <authorList>
            <person name="Klenk H.-P."/>
        </authorList>
    </citation>
    <scope>NUCLEOTIDE SEQUENCE [LARGE SCALE GENOMIC DNA]</scope>
    <source>
        <strain evidence="2 3">DSM 46670</strain>
    </source>
</reference>
<proteinExistence type="predicted"/>
<dbReference type="Gene3D" id="3.40.50.1110">
    <property type="entry name" value="SGNH hydrolase"/>
    <property type="match status" value="1"/>
</dbReference>
<dbReference type="InterPro" id="IPR036514">
    <property type="entry name" value="SGNH_hydro_sf"/>
</dbReference>
<dbReference type="PANTHER" id="PTHR43784">
    <property type="entry name" value="GDSL-LIKE LIPASE/ACYLHYDROLASE, PUTATIVE (AFU_ORTHOLOGUE AFUA_2G00820)-RELATED"/>
    <property type="match status" value="1"/>
</dbReference>
<sequence>MSVLECVTPGLRQPEWQAGSLVVLGDSTAVGLGDPLPGGGWRGVGSLLATALSGHDHVRFANLSFTGARMACVRDVQLPEAVALAPDVAVIIVGMNDTLRSDFDAARIRADLDHVVSTLTEAGTVVLTVRFHDHAKVFRLPGPLRRALRSRINELNSVIDEVSAEHDAGCLDLDLLPGAYDMRAWSVDRLHPSELGHRMLALGFAEILAKRGCTIPNPVSLVCSGGRRVGAAGHVIWLVVKGIPWLWRRGRDLVPYAVSIMVKELSR</sequence>
<dbReference type="EMBL" id="JAGINW010000001">
    <property type="protein sequence ID" value="MBP2330206.1"/>
    <property type="molecule type" value="Genomic_DNA"/>
</dbReference>